<dbReference type="InterPro" id="IPR024079">
    <property type="entry name" value="MetalloPept_cat_dom_sf"/>
</dbReference>
<dbReference type="AlphaFoldDB" id="A0A9P9DJN6"/>
<evidence type="ECO:0008006" key="3">
    <source>
        <dbReference type="Google" id="ProtNLM"/>
    </source>
</evidence>
<organism evidence="1 2">
    <name type="scientific">Dactylonectria estremocensis</name>
    <dbReference type="NCBI Taxonomy" id="1079267"/>
    <lineage>
        <taxon>Eukaryota</taxon>
        <taxon>Fungi</taxon>
        <taxon>Dikarya</taxon>
        <taxon>Ascomycota</taxon>
        <taxon>Pezizomycotina</taxon>
        <taxon>Sordariomycetes</taxon>
        <taxon>Hypocreomycetidae</taxon>
        <taxon>Hypocreales</taxon>
        <taxon>Nectriaceae</taxon>
        <taxon>Dactylonectria</taxon>
    </lineage>
</organism>
<evidence type="ECO:0000313" key="2">
    <source>
        <dbReference type="Proteomes" id="UP000717696"/>
    </source>
</evidence>
<sequence>MYYIRFCTQIPVPPNLQVEADILAVRVNPLNGHQITTGGLLPGLGGMKFMAVPVGWEWRNDRMLRVKSLNSSEEIESKIRLYANLWTEYANMNFGFVGSGDAKICINIGSSNASNSLSGTNNLNRKDQSTPTMNFSWLKNTSMDPEFCSVIFHEFGHAVGLVHEHQSPGVEINWNKRVVYEYHRQIDHWDKNTVDANLFIQCSWFSTSSTTFVPLSIMVYEPLKQLILDGFSIGQKPSFLIPISPSLALDTHARTLISRLSAHSSMAGVTSGWYDTTIVGLESQPQLNNSGRLDFPAETFSEVSKILIALDSLNIDNRHSLRLKGTRERSLLKQKPNEASLRTSIDLFAPTTNAQVSSDIIRLDNTINKPVSADVSKVVTDLRTASGGQFVSLQIPSAEGSHHWRRKRCLSDAFPGKLIATVRNDFP</sequence>
<proteinExistence type="predicted"/>
<dbReference type="GO" id="GO:0008237">
    <property type="term" value="F:metallopeptidase activity"/>
    <property type="evidence" value="ECO:0007669"/>
    <property type="project" value="InterPro"/>
</dbReference>
<dbReference type="EMBL" id="JAGMUU010000028">
    <property type="protein sequence ID" value="KAH7120398.1"/>
    <property type="molecule type" value="Genomic_DNA"/>
</dbReference>
<dbReference type="Gene3D" id="3.40.390.10">
    <property type="entry name" value="Collagenase (Catalytic Domain)"/>
    <property type="match status" value="1"/>
</dbReference>
<accession>A0A9P9DJN6</accession>
<evidence type="ECO:0000313" key="1">
    <source>
        <dbReference type="EMBL" id="KAH7120398.1"/>
    </source>
</evidence>
<comment type="caution">
    <text evidence="1">The sequence shown here is derived from an EMBL/GenBank/DDBJ whole genome shotgun (WGS) entry which is preliminary data.</text>
</comment>
<dbReference type="SUPFAM" id="SSF55486">
    <property type="entry name" value="Metalloproteases ('zincins'), catalytic domain"/>
    <property type="match status" value="1"/>
</dbReference>
<protein>
    <recommendedName>
        <fullName evidence="3">Peptidase metallopeptidase domain-containing protein</fullName>
    </recommendedName>
</protein>
<keyword evidence="2" id="KW-1185">Reference proteome</keyword>
<gene>
    <name evidence="1" type="ORF">B0J13DRAFT_612766</name>
</gene>
<name>A0A9P9DJN6_9HYPO</name>
<dbReference type="Proteomes" id="UP000717696">
    <property type="component" value="Unassembled WGS sequence"/>
</dbReference>
<dbReference type="OrthoDB" id="291007at2759"/>
<reference evidence="1" key="1">
    <citation type="journal article" date="2021" name="Nat. Commun.">
        <title>Genetic determinants of endophytism in the Arabidopsis root mycobiome.</title>
        <authorList>
            <person name="Mesny F."/>
            <person name="Miyauchi S."/>
            <person name="Thiergart T."/>
            <person name="Pickel B."/>
            <person name="Atanasova L."/>
            <person name="Karlsson M."/>
            <person name="Huettel B."/>
            <person name="Barry K.W."/>
            <person name="Haridas S."/>
            <person name="Chen C."/>
            <person name="Bauer D."/>
            <person name="Andreopoulos W."/>
            <person name="Pangilinan J."/>
            <person name="LaButti K."/>
            <person name="Riley R."/>
            <person name="Lipzen A."/>
            <person name="Clum A."/>
            <person name="Drula E."/>
            <person name="Henrissat B."/>
            <person name="Kohler A."/>
            <person name="Grigoriev I.V."/>
            <person name="Martin F.M."/>
            <person name="Hacquard S."/>
        </authorList>
    </citation>
    <scope>NUCLEOTIDE SEQUENCE</scope>
    <source>
        <strain evidence="1">MPI-CAGE-AT-0021</strain>
    </source>
</reference>